<dbReference type="SUPFAM" id="SSF47384">
    <property type="entry name" value="Homodimeric domain of signal transducing histidine kinase"/>
    <property type="match status" value="1"/>
</dbReference>
<dbReference type="GO" id="GO:0016036">
    <property type="term" value="P:cellular response to phosphate starvation"/>
    <property type="evidence" value="ECO:0007669"/>
    <property type="project" value="TreeGrafter"/>
</dbReference>
<dbReference type="InterPro" id="IPR036890">
    <property type="entry name" value="HATPase_C_sf"/>
</dbReference>
<dbReference type="PROSITE" id="PS50109">
    <property type="entry name" value="HIS_KIN"/>
    <property type="match status" value="1"/>
</dbReference>
<keyword evidence="5" id="KW-0808">Transferase</keyword>
<keyword evidence="9" id="KW-0472">Membrane</keyword>
<dbReference type="PANTHER" id="PTHR45453">
    <property type="entry name" value="PHOSPHATE REGULON SENSOR PROTEIN PHOR"/>
    <property type="match status" value="1"/>
</dbReference>
<dbReference type="EMBL" id="DXDX01000130">
    <property type="protein sequence ID" value="HIY21650.1"/>
    <property type="molecule type" value="Genomic_DNA"/>
</dbReference>
<comment type="catalytic activity">
    <reaction evidence="1">
        <text>ATP + protein L-histidine = ADP + protein N-phospho-L-histidine.</text>
        <dbReference type="EC" id="2.7.13.3"/>
    </reaction>
</comment>
<evidence type="ECO:0000256" key="3">
    <source>
        <dbReference type="ARBA" id="ARBA00012438"/>
    </source>
</evidence>
<dbReference type="Gene3D" id="3.30.565.10">
    <property type="entry name" value="Histidine kinase-like ATPase, C-terminal domain"/>
    <property type="match status" value="1"/>
</dbReference>
<dbReference type="Pfam" id="PF00512">
    <property type="entry name" value="HisKA"/>
    <property type="match status" value="1"/>
</dbReference>
<evidence type="ECO:0000256" key="2">
    <source>
        <dbReference type="ARBA" id="ARBA00004370"/>
    </source>
</evidence>
<comment type="subcellular location">
    <subcellularLocation>
        <location evidence="2">Membrane</location>
    </subcellularLocation>
</comment>
<feature type="transmembrane region" description="Helical" evidence="9">
    <location>
        <begin position="252"/>
        <end position="270"/>
    </location>
</feature>
<dbReference type="FunFam" id="1.10.287.130:FF:000001">
    <property type="entry name" value="Two-component sensor histidine kinase"/>
    <property type="match status" value="1"/>
</dbReference>
<evidence type="ECO:0000313" key="12">
    <source>
        <dbReference type="Proteomes" id="UP000823868"/>
    </source>
</evidence>
<reference evidence="11" key="2">
    <citation type="submission" date="2021-04" db="EMBL/GenBank/DDBJ databases">
        <authorList>
            <person name="Gilroy R."/>
        </authorList>
    </citation>
    <scope>NUCLEOTIDE SEQUENCE</scope>
    <source>
        <strain evidence="11">ChiBcec16_6824</strain>
    </source>
</reference>
<keyword evidence="6 11" id="KW-0418">Kinase</keyword>
<evidence type="ECO:0000256" key="5">
    <source>
        <dbReference type="ARBA" id="ARBA00022679"/>
    </source>
</evidence>
<evidence type="ECO:0000256" key="8">
    <source>
        <dbReference type="SAM" id="MobiDB-lite"/>
    </source>
</evidence>
<dbReference type="InterPro" id="IPR003594">
    <property type="entry name" value="HATPase_dom"/>
</dbReference>
<feature type="transmembrane region" description="Helical" evidence="9">
    <location>
        <begin position="12"/>
        <end position="37"/>
    </location>
</feature>
<dbReference type="InterPro" id="IPR003661">
    <property type="entry name" value="HisK_dim/P_dom"/>
</dbReference>
<dbReference type="EC" id="2.7.13.3" evidence="3"/>
<feature type="transmembrane region" description="Helical" evidence="9">
    <location>
        <begin position="372"/>
        <end position="397"/>
    </location>
</feature>
<keyword evidence="9" id="KW-0812">Transmembrane</keyword>
<dbReference type="SUPFAM" id="SSF55874">
    <property type="entry name" value="ATPase domain of HSP90 chaperone/DNA topoisomerase II/histidine kinase"/>
    <property type="match status" value="1"/>
</dbReference>
<feature type="compositionally biased region" description="Polar residues" evidence="8">
    <location>
        <begin position="199"/>
        <end position="208"/>
    </location>
</feature>
<proteinExistence type="predicted"/>
<keyword evidence="9" id="KW-1133">Transmembrane helix</keyword>
<keyword evidence="7" id="KW-0902">Two-component regulatory system</keyword>
<gene>
    <name evidence="11" type="ORF">H9841_07115</name>
</gene>
<dbReference type="GO" id="GO:0004721">
    <property type="term" value="F:phosphoprotein phosphatase activity"/>
    <property type="evidence" value="ECO:0007669"/>
    <property type="project" value="TreeGrafter"/>
</dbReference>
<dbReference type="Pfam" id="PF02518">
    <property type="entry name" value="HATPase_c"/>
    <property type="match status" value="1"/>
</dbReference>
<dbReference type="SMART" id="SM00388">
    <property type="entry name" value="HisKA"/>
    <property type="match status" value="1"/>
</dbReference>
<feature type="transmembrane region" description="Helical" evidence="9">
    <location>
        <begin position="290"/>
        <end position="310"/>
    </location>
</feature>
<feature type="domain" description="Histidine kinase" evidence="10">
    <location>
        <begin position="494"/>
        <end position="707"/>
    </location>
</feature>
<dbReference type="PANTHER" id="PTHR45453:SF1">
    <property type="entry name" value="PHOSPHATE REGULON SENSOR PROTEIN PHOR"/>
    <property type="match status" value="1"/>
</dbReference>
<dbReference type="Gene3D" id="1.10.287.130">
    <property type="match status" value="1"/>
</dbReference>
<feature type="transmembrane region" description="Helical" evidence="9">
    <location>
        <begin position="316"/>
        <end position="335"/>
    </location>
</feature>
<dbReference type="SMART" id="SM00387">
    <property type="entry name" value="HATPase_c"/>
    <property type="match status" value="1"/>
</dbReference>
<feature type="region of interest" description="Disordered" evidence="8">
    <location>
        <begin position="179"/>
        <end position="208"/>
    </location>
</feature>
<dbReference type="InterPro" id="IPR036097">
    <property type="entry name" value="HisK_dim/P_sf"/>
</dbReference>
<feature type="transmembrane region" description="Helical" evidence="9">
    <location>
        <begin position="403"/>
        <end position="422"/>
    </location>
</feature>
<evidence type="ECO:0000256" key="7">
    <source>
        <dbReference type="ARBA" id="ARBA00023012"/>
    </source>
</evidence>
<dbReference type="Proteomes" id="UP000823868">
    <property type="component" value="Unassembled WGS sequence"/>
</dbReference>
<evidence type="ECO:0000313" key="11">
    <source>
        <dbReference type="EMBL" id="HIY21650.1"/>
    </source>
</evidence>
<evidence type="ECO:0000259" key="10">
    <source>
        <dbReference type="PROSITE" id="PS50109"/>
    </source>
</evidence>
<dbReference type="AlphaFoldDB" id="A0A9D2BZN9"/>
<dbReference type="GO" id="GO:0000155">
    <property type="term" value="F:phosphorelay sensor kinase activity"/>
    <property type="evidence" value="ECO:0007669"/>
    <property type="project" value="InterPro"/>
</dbReference>
<evidence type="ECO:0000256" key="6">
    <source>
        <dbReference type="ARBA" id="ARBA00022777"/>
    </source>
</evidence>
<dbReference type="CDD" id="cd00082">
    <property type="entry name" value="HisKA"/>
    <property type="match status" value="1"/>
</dbReference>
<evidence type="ECO:0000256" key="1">
    <source>
        <dbReference type="ARBA" id="ARBA00000085"/>
    </source>
</evidence>
<protein>
    <recommendedName>
        <fullName evidence="3">histidine kinase</fullName>
        <ecNumber evidence="3">2.7.13.3</ecNumber>
    </recommendedName>
</protein>
<name>A0A9D2BZN9_9FIRM</name>
<evidence type="ECO:0000256" key="4">
    <source>
        <dbReference type="ARBA" id="ARBA00022553"/>
    </source>
</evidence>
<sequence length="718" mass="79600">MDTKWKKSKGVLSVLFLLVGLTLMVIFGGLTILYAGYLSPREVVDAFRGDYQDTRQFRREISYALRTALETQVSGEVSSALDDQNLCWGMWKNGSVLYGDLSDMQAMSRHEKAGYNFYLQYQNGKVTIWKDGEEVDIYGDGVFREQWDQWELPGYENLDLFSYLGWIGDSESKHPIRTTTAAADPVSSATPVPDETTTDENAAQSDTENPWEGVTIYLAAAETPIPYTNSSYYSGLYGIVENLRFTREAVCLVGGCLLLGVALVVWAILWRRWLVLAFQAAGKVTGKVWLEVKLAVLAALAGPLVLSIAYASEPVFLTFAIGISWLLIFYLNDLICNRGKLCRVSFCACLAGILRGDGLELPLQKKLLRGAVAAYVAALVLAAGAAVLDMQFFLYWMRCQSGLPWLPLLIGVFGLVLLALLFRHWKDEKALIEDLGTLSRQVEEARQGREAQPLDSVRPLAPLSQGVAEMGDGLQQAVEERTRSERMKVELITNVSHDLKTPLTSILSYAELLREEEALPDHVRDYVQILNDKAQRLKTMVQEVFDVSKAASGNLKLQWEELDLSKLLRQTLADQADPIAESGLQFRVDLPETPVPVRADGDRLYRVFQNLIHNALQYALPGSRVYVRLTEEEGRAVARVQNTSKEELPHGVDFTERFVRGDESRTDGGSGLGLAIALSFTQACGGELTVRTDADLFTAQVTLPLNTAQLPASPDSAD</sequence>
<comment type="caution">
    <text evidence="11">The sequence shown here is derived from an EMBL/GenBank/DDBJ whole genome shotgun (WGS) entry which is preliminary data.</text>
</comment>
<evidence type="ECO:0000256" key="9">
    <source>
        <dbReference type="SAM" id="Phobius"/>
    </source>
</evidence>
<accession>A0A9D2BZN9</accession>
<reference evidence="11" key="1">
    <citation type="journal article" date="2021" name="PeerJ">
        <title>Extensive microbial diversity within the chicken gut microbiome revealed by metagenomics and culture.</title>
        <authorList>
            <person name="Gilroy R."/>
            <person name="Ravi A."/>
            <person name="Getino M."/>
            <person name="Pursley I."/>
            <person name="Horton D.L."/>
            <person name="Alikhan N.F."/>
            <person name="Baker D."/>
            <person name="Gharbi K."/>
            <person name="Hall N."/>
            <person name="Watson M."/>
            <person name="Adriaenssens E.M."/>
            <person name="Foster-Nyarko E."/>
            <person name="Jarju S."/>
            <person name="Secka A."/>
            <person name="Antonio M."/>
            <person name="Oren A."/>
            <person name="Chaudhuri R.R."/>
            <person name="La Ragione R."/>
            <person name="Hildebrand F."/>
            <person name="Pallen M.J."/>
        </authorList>
    </citation>
    <scope>NUCLEOTIDE SEQUENCE</scope>
    <source>
        <strain evidence="11">ChiBcec16_6824</strain>
    </source>
</reference>
<keyword evidence="4" id="KW-0597">Phosphoprotein</keyword>
<dbReference type="GO" id="GO:0005886">
    <property type="term" value="C:plasma membrane"/>
    <property type="evidence" value="ECO:0007669"/>
    <property type="project" value="TreeGrafter"/>
</dbReference>
<dbReference type="InterPro" id="IPR050351">
    <property type="entry name" value="BphY/WalK/GraS-like"/>
</dbReference>
<dbReference type="InterPro" id="IPR005467">
    <property type="entry name" value="His_kinase_dom"/>
</dbReference>
<organism evidence="11 12">
    <name type="scientific">Candidatus Flavonifractor merdigallinarum</name>
    <dbReference type="NCBI Taxonomy" id="2838589"/>
    <lineage>
        <taxon>Bacteria</taxon>
        <taxon>Bacillati</taxon>
        <taxon>Bacillota</taxon>
        <taxon>Clostridia</taxon>
        <taxon>Eubacteriales</taxon>
        <taxon>Oscillospiraceae</taxon>
        <taxon>Flavonifractor</taxon>
    </lineage>
</organism>